<evidence type="ECO:0000256" key="1">
    <source>
        <dbReference type="ARBA" id="ARBA00004370"/>
    </source>
</evidence>
<comment type="caution">
    <text evidence="7">The sequence shown here is derived from an EMBL/GenBank/DDBJ whole genome shotgun (WGS) entry which is preliminary data.</text>
</comment>
<evidence type="ECO:0000313" key="8">
    <source>
        <dbReference type="Proteomes" id="UP000245086"/>
    </source>
</evidence>
<dbReference type="PANTHER" id="PTHR11863">
    <property type="entry name" value="STEROL DESATURASE"/>
    <property type="match status" value="1"/>
</dbReference>
<evidence type="ECO:0000256" key="4">
    <source>
        <dbReference type="ARBA" id="ARBA00023136"/>
    </source>
</evidence>
<dbReference type="AlphaFoldDB" id="A0A2P2EBI3"/>
<dbReference type="Proteomes" id="UP000245086">
    <property type="component" value="Unassembled WGS sequence"/>
</dbReference>
<keyword evidence="4 5" id="KW-0472">Membrane</keyword>
<evidence type="ECO:0000256" key="5">
    <source>
        <dbReference type="SAM" id="Phobius"/>
    </source>
</evidence>
<dbReference type="GO" id="GO:0016491">
    <property type="term" value="F:oxidoreductase activity"/>
    <property type="evidence" value="ECO:0007669"/>
    <property type="project" value="InterPro"/>
</dbReference>
<feature type="transmembrane region" description="Helical" evidence="5">
    <location>
        <begin position="50"/>
        <end position="69"/>
    </location>
</feature>
<keyword evidence="8" id="KW-1185">Reference proteome</keyword>
<gene>
    <name evidence="7" type="ORF">PbB2_02086</name>
</gene>
<feature type="transmembrane region" description="Helical" evidence="5">
    <location>
        <begin position="89"/>
        <end position="107"/>
    </location>
</feature>
<dbReference type="GO" id="GO:0008610">
    <property type="term" value="P:lipid biosynthetic process"/>
    <property type="evidence" value="ECO:0007669"/>
    <property type="project" value="InterPro"/>
</dbReference>
<feature type="domain" description="Fatty acid hydroxylase" evidence="6">
    <location>
        <begin position="135"/>
        <end position="272"/>
    </location>
</feature>
<dbReference type="InterPro" id="IPR006694">
    <property type="entry name" value="Fatty_acid_hydroxylase"/>
</dbReference>
<organism evidence="7 8">
    <name type="scientific">Candidatus Phycosocius bacilliformis</name>
    <dbReference type="NCBI Taxonomy" id="1445552"/>
    <lineage>
        <taxon>Bacteria</taxon>
        <taxon>Pseudomonadati</taxon>
        <taxon>Pseudomonadota</taxon>
        <taxon>Alphaproteobacteria</taxon>
        <taxon>Caulobacterales</taxon>
        <taxon>Caulobacterales incertae sedis</taxon>
        <taxon>Candidatus Phycosocius</taxon>
    </lineage>
</organism>
<protein>
    <recommendedName>
        <fullName evidence="6">Fatty acid hydroxylase domain-containing protein</fullName>
    </recommendedName>
</protein>
<name>A0A2P2EBI3_9PROT</name>
<dbReference type="InterPro" id="IPR050307">
    <property type="entry name" value="Sterol_Desaturase_Related"/>
</dbReference>
<sequence length="300" mass="34276">MRGFRFPVAASGGIVLAILIILLTPAAQMAKSDVGSADIWPMVLASNGEYFLYGGIFFAIFTWGLAKWFPNRKLSRKPSHSGEQIWREVAFSLSSNVLSIATGLWLVLSNEALQANMYRDIHGPGGLIYVVATTFALFLAHDTCFYWSHRALHHPKLFPLFHRVHHDSVEPTPFTTFSFHPVESVIQDLNSLLALVILLVIPWHPASLVAFSLGVTLFNLLGHMGFEIYPRTWHRWPILGWKTTCYHHYMHHQRSGGNYGLYFRFWDRLCGTEFKDYEARQEALFTRRFVQSEQTATSVE</sequence>
<dbReference type="RefSeq" id="WP_108985266.1">
    <property type="nucleotide sequence ID" value="NZ_BFBR01000006.1"/>
</dbReference>
<accession>A0A2P2EBI3</accession>
<feature type="transmembrane region" description="Helical" evidence="5">
    <location>
        <begin position="185"/>
        <end position="203"/>
    </location>
</feature>
<feature type="transmembrane region" description="Helical" evidence="5">
    <location>
        <begin position="127"/>
        <end position="147"/>
    </location>
</feature>
<dbReference type="Pfam" id="PF04116">
    <property type="entry name" value="FA_hydroxylase"/>
    <property type="match status" value="1"/>
</dbReference>
<evidence type="ECO:0000256" key="2">
    <source>
        <dbReference type="ARBA" id="ARBA00022692"/>
    </source>
</evidence>
<keyword evidence="2 5" id="KW-0812">Transmembrane</keyword>
<dbReference type="GO" id="GO:0005506">
    <property type="term" value="F:iron ion binding"/>
    <property type="evidence" value="ECO:0007669"/>
    <property type="project" value="InterPro"/>
</dbReference>
<dbReference type="EMBL" id="BFBR01000006">
    <property type="protein sequence ID" value="GBF58404.1"/>
    <property type="molecule type" value="Genomic_DNA"/>
</dbReference>
<evidence type="ECO:0000259" key="6">
    <source>
        <dbReference type="Pfam" id="PF04116"/>
    </source>
</evidence>
<reference evidence="7 8" key="1">
    <citation type="journal article" date="2018" name="Genome Announc.">
        <title>Draft Genome Sequence of "Candidatus Phycosocius bacilliformis," an Alphaproteobacterial Ectosymbiont of the Hydrocarbon-Producing Green Alga Botryococcus braunii.</title>
        <authorList>
            <person name="Tanabe Y."/>
            <person name="Yamaguchi H."/>
            <person name="Watanabe M.M."/>
        </authorList>
    </citation>
    <scope>NUCLEOTIDE SEQUENCE [LARGE SCALE GENOMIC DNA]</scope>
    <source>
        <strain evidence="7 8">BOTRYCO-2</strain>
    </source>
</reference>
<keyword evidence="3 5" id="KW-1133">Transmembrane helix</keyword>
<evidence type="ECO:0000256" key="3">
    <source>
        <dbReference type="ARBA" id="ARBA00022989"/>
    </source>
</evidence>
<proteinExistence type="predicted"/>
<dbReference type="OrthoDB" id="9770329at2"/>
<dbReference type="GO" id="GO:0016020">
    <property type="term" value="C:membrane"/>
    <property type="evidence" value="ECO:0007669"/>
    <property type="project" value="UniProtKB-SubCell"/>
</dbReference>
<comment type="subcellular location">
    <subcellularLocation>
        <location evidence="1">Membrane</location>
    </subcellularLocation>
</comment>
<evidence type="ECO:0000313" key="7">
    <source>
        <dbReference type="EMBL" id="GBF58404.1"/>
    </source>
</evidence>